<dbReference type="WBParaSite" id="Pan_g21651.t1">
    <property type="protein sequence ID" value="Pan_g21651.t1"/>
    <property type="gene ID" value="Pan_g21651"/>
</dbReference>
<sequence length="326" mass="36801">MLRSWGLGASKRSRAVVGDNSRLRRPNHLWPYFSVPFFQPRKTTTSTAQRSCQLCSEAMDGSADKPSHLAPGVCSSGFHLSVFRLSPITRVSFIIFHRIHQCPKPTPIPSQNAVAQPIFGRPPPERWPIPLFDGAFFSRYCAPPSFRAHQPYLKEPWYRDDADKKRGEGLLITVLIEQNVGQYAPGETSSAQGRYKDMEDLDQELDVVALISHMNPLHNDVEVEIDKTAIIATHIRAVKTQIWSVHNARQLSPQTPPRYKQQIGICDVSVSVMHTDCERFELNDVTIDQRQPGMMTNTDMEGSSMKGCVEIKMQRIESDDGDDLKL</sequence>
<proteinExistence type="predicted"/>
<evidence type="ECO:0000313" key="1">
    <source>
        <dbReference type="Proteomes" id="UP000492821"/>
    </source>
</evidence>
<accession>A0A7E4VKM4</accession>
<evidence type="ECO:0000313" key="2">
    <source>
        <dbReference type="WBParaSite" id="Pan_g21651.t1"/>
    </source>
</evidence>
<dbReference type="AlphaFoldDB" id="A0A7E4VKM4"/>
<name>A0A7E4VKM4_PANRE</name>
<organism evidence="1 2">
    <name type="scientific">Panagrellus redivivus</name>
    <name type="common">Microworm</name>
    <dbReference type="NCBI Taxonomy" id="6233"/>
    <lineage>
        <taxon>Eukaryota</taxon>
        <taxon>Metazoa</taxon>
        <taxon>Ecdysozoa</taxon>
        <taxon>Nematoda</taxon>
        <taxon>Chromadorea</taxon>
        <taxon>Rhabditida</taxon>
        <taxon>Tylenchina</taxon>
        <taxon>Panagrolaimomorpha</taxon>
        <taxon>Panagrolaimoidea</taxon>
        <taxon>Panagrolaimidae</taxon>
        <taxon>Panagrellus</taxon>
    </lineage>
</organism>
<keyword evidence="1" id="KW-1185">Reference proteome</keyword>
<dbReference type="Proteomes" id="UP000492821">
    <property type="component" value="Unassembled WGS sequence"/>
</dbReference>
<reference evidence="1" key="1">
    <citation type="journal article" date="2013" name="Genetics">
        <title>The draft genome and transcriptome of Panagrellus redivivus are shaped by the harsh demands of a free-living lifestyle.</title>
        <authorList>
            <person name="Srinivasan J."/>
            <person name="Dillman A.R."/>
            <person name="Macchietto M.G."/>
            <person name="Heikkinen L."/>
            <person name="Lakso M."/>
            <person name="Fracchia K.M."/>
            <person name="Antoshechkin I."/>
            <person name="Mortazavi A."/>
            <person name="Wong G."/>
            <person name="Sternberg P.W."/>
        </authorList>
    </citation>
    <scope>NUCLEOTIDE SEQUENCE [LARGE SCALE GENOMIC DNA]</scope>
    <source>
        <strain evidence="1">MT8872</strain>
    </source>
</reference>
<reference evidence="2" key="2">
    <citation type="submission" date="2020-10" db="UniProtKB">
        <authorList>
            <consortium name="WormBaseParasite"/>
        </authorList>
    </citation>
    <scope>IDENTIFICATION</scope>
</reference>
<protein>
    <submittedName>
        <fullName evidence="2">Uncharacterized protein</fullName>
    </submittedName>
</protein>